<evidence type="ECO:0000313" key="3">
    <source>
        <dbReference type="Proteomes" id="UP000292884"/>
    </source>
</evidence>
<feature type="transmembrane region" description="Helical" evidence="1">
    <location>
        <begin position="186"/>
        <end position="206"/>
    </location>
</feature>
<dbReference type="OrthoDB" id="1120881at2"/>
<dbReference type="Proteomes" id="UP000292884">
    <property type="component" value="Unassembled WGS sequence"/>
</dbReference>
<accession>A0A4R0MXC4</accession>
<dbReference type="EMBL" id="SJSK01000002">
    <property type="protein sequence ID" value="TCC91880.1"/>
    <property type="molecule type" value="Genomic_DNA"/>
</dbReference>
<proteinExistence type="predicted"/>
<feature type="transmembrane region" description="Helical" evidence="1">
    <location>
        <begin position="74"/>
        <end position="92"/>
    </location>
</feature>
<keyword evidence="1" id="KW-1133">Transmembrane helix</keyword>
<dbReference type="RefSeq" id="WP_131552820.1">
    <property type="nucleotide sequence ID" value="NZ_SJSK01000002.1"/>
</dbReference>
<keyword evidence="3" id="KW-1185">Reference proteome</keyword>
<keyword evidence="1" id="KW-0472">Membrane</keyword>
<reference evidence="2 3" key="1">
    <citation type="submission" date="2019-02" db="EMBL/GenBank/DDBJ databases">
        <title>Pedobacter sp. RP-1-13 sp. nov., isolated from Arctic soil.</title>
        <authorList>
            <person name="Dahal R.H."/>
        </authorList>
    </citation>
    <scope>NUCLEOTIDE SEQUENCE [LARGE SCALE GENOMIC DNA]</scope>
    <source>
        <strain evidence="2 3">RP-1-13</strain>
    </source>
</reference>
<evidence type="ECO:0000256" key="1">
    <source>
        <dbReference type="SAM" id="Phobius"/>
    </source>
</evidence>
<feature type="transmembrane region" description="Helical" evidence="1">
    <location>
        <begin position="138"/>
        <end position="157"/>
    </location>
</feature>
<feature type="transmembrane region" description="Helical" evidence="1">
    <location>
        <begin position="164"/>
        <end position="180"/>
    </location>
</feature>
<evidence type="ECO:0000313" key="2">
    <source>
        <dbReference type="EMBL" id="TCC91880.1"/>
    </source>
</evidence>
<sequence length="212" mass="23370">MNNQEEQLNALSDIRKMMDRSSRFISLSGLSGVFAGITGLVGAYLAHLELKKYVGKTYDYATSTDAGADIEANLIKIAFGVLFVALAGGFLFTLRQTKKNNLPFWDKTSRALLVNLAIPLIAGAFFILALLFNTTGGAALVAPTCLVFYGLALINASKYTYTDIRFLGICEVILGIIALFNIGYGLYFWAFGFGVLHIIYGFIMYFKYERTK</sequence>
<organism evidence="2 3">
    <name type="scientific">Pedobacter frigiditerrae</name>
    <dbReference type="NCBI Taxonomy" id="2530452"/>
    <lineage>
        <taxon>Bacteria</taxon>
        <taxon>Pseudomonadati</taxon>
        <taxon>Bacteroidota</taxon>
        <taxon>Sphingobacteriia</taxon>
        <taxon>Sphingobacteriales</taxon>
        <taxon>Sphingobacteriaceae</taxon>
        <taxon>Pedobacter</taxon>
    </lineage>
</organism>
<protein>
    <submittedName>
        <fullName evidence="2">Uncharacterized protein</fullName>
    </submittedName>
</protein>
<gene>
    <name evidence="2" type="ORF">EZ428_09020</name>
</gene>
<keyword evidence="1" id="KW-0812">Transmembrane</keyword>
<dbReference type="AlphaFoldDB" id="A0A4R0MXC4"/>
<name>A0A4R0MXC4_9SPHI</name>
<comment type="caution">
    <text evidence="2">The sequence shown here is derived from an EMBL/GenBank/DDBJ whole genome shotgun (WGS) entry which is preliminary data.</text>
</comment>
<feature type="transmembrane region" description="Helical" evidence="1">
    <location>
        <begin position="112"/>
        <end position="132"/>
    </location>
</feature>
<feature type="transmembrane region" description="Helical" evidence="1">
    <location>
        <begin position="24"/>
        <end position="46"/>
    </location>
</feature>